<organism evidence="2 3">
    <name type="scientific">Flaviaesturariibacter aridisoli</name>
    <dbReference type="NCBI Taxonomy" id="2545761"/>
    <lineage>
        <taxon>Bacteria</taxon>
        <taxon>Pseudomonadati</taxon>
        <taxon>Bacteroidota</taxon>
        <taxon>Chitinophagia</taxon>
        <taxon>Chitinophagales</taxon>
        <taxon>Chitinophagaceae</taxon>
        <taxon>Flaviaestuariibacter</taxon>
    </lineage>
</organism>
<dbReference type="AlphaFoldDB" id="A0A4R4E6I3"/>
<dbReference type="OrthoDB" id="650691at2"/>
<protein>
    <submittedName>
        <fullName evidence="2">Uncharacterized protein</fullName>
    </submittedName>
</protein>
<keyword evidence="3" id="KW-1185">Reference proteome</keyword>
<accession>A0A4R4E6I3</accession>
<dbReference type="RefSeq" id="WP_131850436.1">
    <property type="nucleotide sequence ID" value="NZ_SKFH01000002.1"/>
</dbReference>
<reference evidence="2 3" key="1">
    <citation type="submission" date="2019-03" db="EMBL/GenBank/DDBJ databases">
        <authorList>
            <person name="Kim M.K.M."/>
        </authorList>
    </citation>
    <scope>NUCLEOTIDE SEQUENCE [LARGE SCALE GENOMIC DNA]</scope>
    <source>
        <strain evidence="2 3">17J68-15</strain>
    </source>
</reference>
<proteinExistence type="predicted"/>
<keyword evidence="1" id="KW-0732">Signal</keyword>
<dbReference type="Proteomes" id="UP000295164">
    <property type="component" value="Unassembled WGS sequence"/>
</dbReference>
<evidence type="ECO:0000313" key="2">
    <source>
        <dbReference type="EMBL" id="TCZ74390.1"/>
    </source>
</evidence>
<feature type="chain" id="PRO_5020688495" evidence="1">
    <location>
        <begin position="19"/>
        <end position="314"/>
    </location>
</feature>
<sequence>MRTGALALGLLGALGAKAQTADSAEVEAVRRMVTLSEVVVRSDLNVPRFLQRIRNDSSYYKAFKNLHILGYTSENYIELFDKKGRSQAGLRSKTRQHRDRNCRTMEVLEEAVTGDFYDGNHNYNYYTAQLYDAFFFTHGTVCGETNIVAGSQHSVQGKKGLEKNKEQLKMLFFNPGQKIPGIPFIGNKLDVFDEEIAQKYNYSIDTSSVINGIPCYVFRIERRDDLSRSERGDIVFDNITTWFNQKTMEIVGRNYDLSYDAGVYDFDVHMKVEMMKVGDYLVPYTLSYRGNWHLMFKGRERGLFNATLHDFKIP</sequence>
<feature type="signal peptide" evidence="1">
    <location>
        <begin position="1"/>
        <end position="18"/>
    </location>
</feature>
<comment type="caution">
    <text evidence="2">The sequence shown here is derived from an EMBL/GenBank/DDBJ whole genome shotgun (WGS) entry which is preliminary data.</text>
</comment>
<dbReference type="EMBL" id="SKFH01000002">
    <property type="protein sequence ID" value="TCZ74390.1"/>
    <property type="molecule type" value="Genomic_DNA"/>
</dbReference>
<evidence type="ECO:0000313" key="3">
    <source>
        <dbReference type="Proteomes" id="UP000295164"/>
    </source>
</evidence>
<evidence type="ECO:0000256" key="1">
    <source>
        <dbReference type="SAM" id="SignalP"/>
    </source>
</evidence>
<name>A0A4R4E6I3_9BACT</name>
<gene>
    <name evidence="2" type="ORF">E0486_01835</name>
</gene>